<proteinExistence type="predicted"/>
<dbReference type="CDD" id="cd04301">
    <property type="entry name" value="NAT_SF"/>
    <property type="match status" value="1"/>
</dbReference>
<dbReference type="EMBL" id="JAPQFL010000008">
    <property type="protein sequence ID" value="MDD9328655.1"/>
    <property type="molecule type" value="Genomic_DNA"/>
</dbReference>
<organism evidence="4">
    <name type="scientific">Neisseria leonii</name>
    <dbReference type="NCBI Taxonomy" id="2995413"/>
    <lineage>
        <taxon>Bacteria</taxon>
        <taxon>Pseudomonadati</taxon>
        <taxon>Pseudomonadota</taxon>
        <taxon>Betaproteobacteria</taxon>
        <taxon>Neisseriales</taxon>
        <taxon>Neisseriaceae</taxon>
        <taxon>Neisseria</taxon>
    </lineage>
</organism>
<reference evidence="4" key="1">
    <citation type="submission" date="2022-10" db="EMBL/GenBank/DDBJ databases">
        <authorList>
            <person name="Boutroux M."/>
        </authorList>
    </citation>
    <scope>NUCLEOTIDE SEQUENCE</scope>
    <source>
        <strain evidence="4">51.81</strain>
    </source>
</reference>
<evidence type="ECO:0000313" key="6">
    <source>
        <dbReference type="Proteomes" id="UP001149607"/>
    </source>
</evidence>
<dbReference type="RefSeq" id="WP_274585706.1">
    <property type="nucleotide sequence ID" value="NZ_CP145811.1"/>
</dbReference>
<feature type="domain" description="N-acetyltransferase" evidence="3">
    <location>
        <begin position="2"/>
        <end position="164"/>
    </location>
</feature>
<dbReference type="SUPFAM" id="SSF55729">
    <property type="entry name" value="Acyl-CoA N-acyltransferases (Nat)"/>
    <property type="match status" value="1"/>
</dbReference>
<protein>
    <submittedName>
        <fullName evidence="4">GNAT family N-acetyltransferase</fullName>
    </submittedName>
</protein>
<evidence type="ECO:0000313" key="4">
    <source>
        <dbReference type="EMBL" id="MDD9328655.1"/>
    </source>
</evidence>
<dbReference type="Gene3D" id="3.40.630.30">
    <property type="match status" value="1"/>
</dbReference>
<dbReference type="Pfam" id="PF00583">
    <property type="entry name" value="Acetyltransf_1"/>
    <property type="match status" value="1"/>
</dbReference>
<dbReference type="InterPro" id="IPR050832">
    <property type="entry name" value="Bact_Acetyltransf"/>
</dbReference>
<gene>
    <name evidence="4" type="ORF">ORY91_002091</name>
    <name evidence="5" type="ORF">V9W64_04970</name>
</gene>
<dbReference type="GO" id="GO:0016747">
    <property type="term" value="F:acyltransferase activity, transferring groups other than amino-acyl groups"/>
    <property type="evidence" value="ECO:0007669"/>
    <property type="project" value="InterPro"/>
</dbReference>
<dbReference type="Proteomes" id="UP001149607">
    <property type="component" value="Chromosome"/>
</dbReference>
<sequence length="167" mass="17866">MTAIRSLTVHDADLVQTLYGQTPDYFLNISGRPAEPDSARENLTQFPPGIIGAPILLGAFEGGRLVGILIAVVGYPTAPTAHIGLLLVHPDSRGRGVGRALHEAYLARLGERAGIRTLRLGIVSGNARLAEPFWRSLGYEDSGARKPFQLGAVTGEVRIFTRARSAP</sequence>
<evidence type="ECO:0000313" key="5">
    <source>
        <dbReference type="EMBL" id="WWY04071.1"/>
    </source>
</evidence>
<name>A0A9X4E2Y4_9NEIS</name>
<dbReference type="PROSITE" id="PS51186">
    <property type="entry name" value="GNAT"/>
    <property type="match status" value="1"/>
</dbReference>
<evidence type="ECO:0000256" key="2">
    <source>
        <dbReference type="ARBA" id="ARBA00023315"/>
    </source>
</evidence>
<dbReference type="PANTHER" id="PTHR43877">
    <property type="entry name" value="AMINOALKYLPHOSPHONATE N-ACETYLTRANSFERASE-RELATED-RELATED"/>
    <property type="match status" value="1"/>
</dbReference>
<keyword evidence="2" id="KW-0012">Acyltransferase</keyword>
<accession>A0A9X4E2Y4</accession>
<dbReference type="EMBL" id="CP146598">
    <property type="protein sequence ID" value="WWY04071.1"/>
    <property type="molecule type" value="Genomic_DNA"/>
</dbReference>
<keyword evidence="6" id="KW-1185">Reference proteome</keyword>
<dbReference type="InterPro" id="IPR000182">
    <property type="entry name" value="GNAT_dom"/>
</dbReference>
<dbReference type="AlphaFoldDB" id="A0A9X4E2Y4"/>
<reference evidence="5" key="2">
    <citation type="submission" date="2024-02" db="EMBL/GenBank/DDBJ databases">
        <title>Neisseria leonii sp. nov.</title>
        <authorList>
            <person name="Boutroux M."/>
            <person name="Favre-Rochex S."/>
            <person name="Gorgette O."/>
            <person name="Touak G."/>
            <person name="Muhle E."/>
            <person name="Chesneau O."/>
            <person name="Clermont D."/>
            <person name="Rahi P."/>
        </authorList>
    </citation>
    <scope>NUCLEOTIDE SEQUENCE</scope>
    <source>
        <strain evidence="5">51.81</strain>
    </source>
</reference>
<evidence type="ECO:0000256" key="1">
    <source>
        <dbReference type="ARBA" id="ARBA00022679"/>
    </source>
</evidence>
<dbReference type="InterPro" id="IPR016181">
    <property type="entry name" value="Acyl_CoA_acyltransferase"/>
</dbReference>
<evidence type="ECO:0000259" key="3">
    <source>
        <dbReference type="PROSITE" id="PS51186"/>
    </source>
</evidence>
<keyword evidence="1" id="KW-0808">Transferase</keyword>